<dbReference type="Pfam" id="PF00300">
    <property type="entry name" value="His_Phos_1"/>
    <property type="match status" value="1"/>
</dbReference>
<dbReference type="AlphaFoldDB" id="A0A432YIZ5"/>
<evidence type="ECO:0000313" key="2">
    <source>
        <dbReference type="EMBL" id="RUO60896.1"/>
    </source>
</evidence>
<dbReference type="CDD" id="cd07040">
    <property type="entry name" value="HP"/>
    <property type="match status" value="1"/>
</dbReference>
<dbReference type="InterPro" id="IPR013078">
    <property type="entry name" value="His_Pase_superF_clade-1"/>
</dbReference>
<evidence type="ECO:0000313" key="3">
    <source>
        <dbReference type="Proteomes" id="UP000288127"/>
    </source>
</evidence>
<dbReference type="SUPFAM" id="SSF53254">
    <property type="entry name" value="Phosphoglycerate mutase-like"/>
    <property type="match status" value="1"/>
</dbReference>
<keyword evidence="3" id="KW-1185">Reference proteome</keyword>
<dbReference type="RefSeq" id="WP_126758534.1">
    <property type="nucleotide sequence ID" value="NZ_PIPZ01000001.1"/>
</dbReference>
<name>A0A432YIZ5_9GAMM</name>
<proteinExistence type="predicted"/>
<gene>
    <name evidence="2" type="ORF">CWI76_01045</name>
</gene>
<organism evidence="2 3">
    <name type="scientific">Pseudidiomarina marina</name>
    <dbReference type="NCBI Taxonomy" id="502366"/>
    <lineage>
        <taxon>Bacteria</taxon>
        <taxon>Pseudomonadati</taxon>
        <taxon>Pseudomonadota</taxon>
        <taxon>Gammaproteobacteria</taxon>
        <taxon>Alteromonadales</taxon>
        <taxon>Idiomarinaceae</taxon>
        <taxon>Pseudidiomarina</taxon>
    </lineage>
</organism>
<dbReference type="Proteomes" id="UP000288127">
    <property type="component" value="Unassembled WGS sequence"/>
</dbReference>
<dbReference type="EMBL" id="PIPZ01000001">
    <property type="protein sequence ID" value="RUO60896.1"/>
    <property type="molecule type" value="Genomic_DNA"/>
</dbReference>
<keyword evidence="1" id="KW-0732">Signal</keyword>
<evidence type="ECO:0000256" key="1">
    <source>
        <dbReference type="SAM" id="SignalP"/>
    </source>
</evidence>
<feature type="signal peptide" evidence="1">
    <location>
        <begin position="1"/>
        <end position="19"/>
    </location>
</feature>
<comment type="caution">
    <text evidence="2">The sequence shown here is derived from an EMBL/GenBank/DDBJ whole genome shotgun (WGS) entry which is preliminary data.</text>
</comment>
<dbReference type="SMART" id="SM00855">
    <property type="entry name" value="PGAM"/>
    <property type="match status" value="1"/>
</dbReference>
<sequence>MWYGLVAVFMLVYGGNAMAQSADIFTIYVTRHAEKVPDQVDPQLSEKGGRRAHNLAQLLQYTQLKQIFATKYRRAQETAEPTAKLFDLTISTYGAGDAEQLAQGILSARQNALVVGHSNTVPALVKLLGGREFELTERDYGDVFMLQFRDGELVVTRLVVPLQH</sequence>
<accession>A0A432YIZ5</accession>
<reference evidence="3" key="1">
    <citation type="journal article" date="2018" name="Front. Microbiol.">
        <title>Genome-Based Analysis Reveals the Taxonomy and Diversity of the Family Idiomarinaceae.</title>
        <authorList>
            <person name="Liu Y."/>
            <person name="Lai Q."/>
            <person name="Shao Z."/>
        </authorList>
    </citation>
    <scope>NUCLEOTIDE SEQUENCE [LARGE SCALE GENOMIC DNA]</scope>
    <source>
        <strain evidence="3">PIM1</strain>
    </source>
</reference>
<dbReference type="OrthoDB" id="3296006at2"/>
<feature type="chain" id="PRO_5019307275" evidence="1">
    <location>
        <begin position="20"/>
        <end position="164"/>
    </location>
</feature>
<dbReference type="InterPro" id="IPR029033">
    <property type="entry name" value="His_PPase_superfam"/>
</dbReference>
<dbReference type="Gene3D" id="3.40.50.1240">
    <property type="entry name" value="Phosphoglycerate mutase-like"/>
    <property type="match status" value="1"/>
</dbReference>
<protein>
    <submittedName>
        <fullName evidence="2">Histidine phosphatase family protein</fullName>
    </submittedName>
</protein>